<sequence>MTVSTSRRSPQPAPAPVVDPLAAVPPLPRLGRRPVMAPSRLTGLVARALLLGAAVVATGATPGAEARPKSYDVTAKGKFTCTFGGHTYPLADANLVLMDADTNNAWWDEPMGHGTSRADGTWEVTGTGVDWYRRKPDPYVRSTLKWYKHRKTHGTLVVKHGSGGGQPYSQRGWVRTPKLTDREGVVAYSPVDSTGVKCKEYVLVRQAMINYRAKTGRRSRPLTASTGTSAPVDPHAGWARPGEVILGHFSALSHVERLVELAQAN</sequence>
<accession>A0ACC3BUJ5</accession>
<dbReference type="Proteomes" id="UP000798662">
    <property type="component" value="Chromosome 1"/>
</dbReference>
<name>A0ACC3BUJ5_PYRYE</name>
<keyword evidence="2" id="KW-1185">Reference proteome</keyword>
<dbReference type="EMBL" id="CM020618">
    <property type="protein sequence ID" value="KAK1861706.1"/>
    <property type="molecule type" value="Genomic_DNA"/>
</dbReference>
<evidence type="ECO:0000313" key="1">
    <source>
        <dbReference type="EMBL" id="KAK1861706.1"/>
    </source>
</evidence>
<evidence type="ECO:0000313" key="2">
    <source>
        <dbReference type="Proteomes" id="UP000798662"/>
    </source>
</evidence>
<gene>
    <name evidence="1" type="ORF">I4F81_004287</name>
</gene>
<proteinExistence type="predicted"/>
<protein>
    <submittedName>
        <fullName evidence="1">Uncharacterized protein</fullName>
    </submittedName>
</protein>
<comment type="caution">
    <text evidence="1">The sequence shown here is derived from an EMBL/GenBank/DDBJ whole genome shotgun (WGS) entry which is preliminary data.</text>
</comment>
<reference evidence="1" key="1">
    <citation type="submission" date="2019-11" db="EMBL/GenBank/DDBJ databases">
        <title>Nori genome reveals adaptations in red seaweeds to the harsh intertidal environment.</title>
        <authorList>
            <person name="Wang D."/>
            <person name="Mao Y."/>
        </authorList>
    </citation>
    <scope>NUCLEOTIDE SEQUENCE</scope>
    <source>
        <tissue evidence="1">Gametophyte</tissue>
    </source>
</reference>
<organism evidence="1 2">
    <name type="scientific">Pyropia yezoensis</name>
    <name type="common">Susabi-nori</name>
    <name type="synonym">Porphyra yezoensis</name>
    <dbReference type="NCBI Taxonomy" id="2788"/>
    <lineage>
        <taxon>Eukaryota</taxon>
        <taxon>Rhodophyta</taxon>
        <taxon>Bangiophyceae</taxon>
        <taxon>Bangiales</taxon>
        <taxon>Bangiaceae</taxon>
        <taxon>Pyropia</taxon>
    </lineage>
</organism>